<proteinExistence type="predicted"/>
<evidence type="ECO:0000313" key="2">
    <source>
        <dbReference type="EMBL" id="ANF25075.1"/>
    </source>
</evidence>
<dbReference type="Proteomes" id="UP000077787">
    <property type="component" value="Chromosome"/>
</dbReference>
<organism evidence="2 3">
    <name type="scientific">Stutzerimonas stutzeri</name>
    <name type="common">Pseudomonas stutzeri</name>
    <dbReference type="NCBI Taxonomy" id="316"/>
    <lineage>
        <taxon>Bacteria</taxon>
        <taxon>Pseudomonadati</taxon>
        <taxon>Pseudomonadota</taxon>
        <taxon>Gammaproteobacteria</taxon>
        <taxon>Pseudomonadales</taxon>
        <taxon>Pseudomonadaceae</taxon>
        <taxon>Stutzerimonas</taxon>
    </lineage>
</organism>
<name>A0A172WP44_STUST</name>
<dbReference type="AlphaFoldDB" id="A0A172WP44"/>
<sequence>MSIEQTTLNRAQSITSILSAVAIPIVIAIVGWWVQSSISDESIKKDYVQMAIGILNSPDKQKDDEMRKWAVAILDKNSPVPFSANLREKLEQGSTVIMPSFPSPPEILMKPPLALEALPEQETVTVRDMLISTVENYGRCRENALTLEYLQKWLVEVKAIYESP</sequence>
<protein>
    <submittedName>
        <fullName evidence="2">Uncharacterized protein</fullName>
    </submittedName>
</protein>
<keyword evidence="1" id="KW-1133">Transmembrane helix</keyword>
<gene>
    <name evidence="2" type="ORF">PS273GM_07865</name>
</gene>
<dbReference type="RefSeq" id="WP_064481118.1">
    <property type="nucleotide sequence ID" value="NZ_CP015641.1"/>
</dbReference>
<evidence type="ECO:0000256" key="1">
    <source>
        <dbReference type="SAM" id="Phobius"/>
    </source>
</evidence>
<dbReference type="OrthoDB" id="9152459at2"/>
<reference evidence="2 3" key="1">
    <citation type="submission" date="2016-05" db="EMBL/GenBank/DDBJ databases">
        <title>Genome sequence of Pseudomonas stutzeri 273 and identification of the exopolysaccharide biosynthesis locus.</title>
        <authorList>
            <person name="Wu S."/>
            <person name="Sun C."/>
        </authorList>
    </citation>
    <scope>NUCLEOTIDE SEQUENCE [LARGE SCALE GENOMIC DNA]</scope>
    <source>
        <strain evidence="2 3">273</strain>
    </source>
</reference>
<feature type="transmembrane region" description="Helical" evidence="1">
    <location>
        <begin position="12"/>
        <end position="34"/>
    </location>
</feature>
<keyword evidence="1" id="KW-0472">Membrane</keyword>
<dbReference type="EMBL" id="CP015641">
    <property type="protein sequence ID" value="ANF25075.1"/>
    <property type="molecule type" value="Genomic_DNA"/>
</dbReference>
<keyword evidence="1" id="KW-0812">Transmembrane</keyword>
<evidence type="ECO:0000313" key="3">
    <source>
        <dbReference type="Proteomes" id="UP000077787"/>
    </source>
</evidence>
<accession>A0A172WP44</accession>